<comment type="subunit">
    <text evidence="3">Homodimer.</text>
</comment>
<dbReference type="FunFam" id="3.40.640.10:FF:000033">
    <property type="entry name" value="Aspartate aminotransferase"/>
    <property type="match status" value="1"/>
</dbReference>
<dbReference type="EMBL" id="CP016070">
    <property type="protein sequence ID" value="AOW80349.1"/>
    <property type="molecule type" value="Genomic_DNA"/>
</dbReference>
<evidence type="ECO:0000313" key="10">
    <source>
        <dbReference type="EMBL" id="APE95652.1"/>
    </source>
</evidence>
<protein>
    <recommendedName>
        <fullName evidence="7">Aminotransferase</fullName>
        <ecNumber evidence="7">2.6.1.-</ecNumber>
    </recommendedName>
</protein>
<dbReference type="SUPFAM" id="SSF53383">
    <property type="entry name" value="PLP-dependent transferases"/>
    <property type="match status" value="1"/>
</dbReference>
<dbReference type="KEGG" id="halh:HTSR_1169"/>
<evidence type="ECO:0000313" key="11">
    <source>
        <dbReference type="Proteomes" id="UP000185608"/>
    </source>
</evidence>
<sequence length="386" mass="42220">MEFAERVHAVEPAAPFVISNLVSELEEQEDADIVDLSVGQPDVETPQHVIDATKDALDAGHTTYTPSNGLLSLRESIAGYLQDRFDLDYGPENIIATPGGKHALYETLQAIVDPGDEVIVIDPVWSSYEPMVKLAGGEAVHVGTAPYDFQLEPALDDLEAAVSDDTALIMLNSPNNPSGMVFSEAAFEGVRDIAVEYDLPVLSDEIYAELLYGDKEQRSLATYDGMMERTITINGFSKTFSMTGYRLGFMAAPTDHTTQAGKVHSHSVSCASNFVQRAGIEALENTDIDAFTGDMMETFEARRDLLVDLLEERDINVMVPEGAFYVMFEIDSDDDMEYCKDAVREAGVGLVPGQAFNTPGYVRASLVETESRIQEGIDRLEDAGFL</sequence>
<keyword evidence="5 7" id="KW-0808">Transferase</keyword>
<dbReference type="GO" id="GO:0006520">
    <property type="term" value="P:amino acid metabolic process"/>
    <property type="evidence" value="ECO:0007669"/>
    <property type="project" value="InterPro"/>
</dbReference>
<dbReference type="InterPro" id="IPR004838">
    <property type="entry name" value="NHTrfase_class1_PyrdxlP-BS"/>
</dbReference>
<gene>
    <name evidence="9" type="primary">aspC4</name>
    <name evidence="10" type="synonym">aspB</name>
    <name evidence="10" type="ORF">HSR6_1204</name>
    <name evidence="9" type="ORF">HTSR_1169</name>
</gene>
<dbReference type="InterPro" id="IPR015424">
    <property type="entry name" value="PyrdxlP-dep_Trfase"/>
</dbReference>
<proteinExistence type="inferred from homology"/>
<reference evidence="9 11" key="1">
    <citation type="submission" date="2016-06" db="EMBL/GenBank/DDBJ databases">
        <title>Discovery of anaerobic lithoheterotrophic haloarchaeon capable of sulfur respiration by hydrogen and formate.</title>
        <authorList>
            <person name="Sorokin D.Y."/>
            <person name="Kublanov I.V."/>
            <person name="Roman P."/>
            <person name="Sinninghe Damste J.S."/>
            <person name="Golyshin P.N."/>
            <person name="Rojo D."/>
            <person name="Ciordia S."/>
            <person name="Mena Md.C."/>
            <person name="Ferrer M."/>
            <person name="Smedile F."/>
            <person name="Messina E."/>
            <person name="La Cono V."/>
            <person name="Yakimov M.M."/>
        </authorList>
    </citation>
    <scope>NUCLEOTIDE SEQUENCE [LARGE SCALE GENOMIC DNA]</scope>
    <source>
        <strain evidence="9 11">HTSR1</strain>
    </source>
</reference>
<evidence type="ECO:0000256" key="5">
    <source>
        <dbReference type="ARBA" id="ARBA00022679"/>
    </source>
</evidence>
<dbReference type="GO" id="GO:0008483">
    <property type="term" value="F:transaminase activity"/>
    <property type="evidence" value="ECO:0007669"/>
    <property type="project" value="UniProtKB-KW"/>
</dbReference>
<reference evidence="10" key="3">
    <citation type="journal article" date="2017" name="ISME J.">
        <title>Discovery of anaerobic lithoheterotrophic haloarchaea, ubiquitous in hypersaline habitats.</title>
        <authorList>
            <person name="Sorokin D.Y."/>
            <person name="Messina E."/>
            <person name="Smedile F."/>
            <person name="Roman P."/>
            <person name="Damste J.S.S."/>
            <person name="Ciordia S."/>
            <person name="Mena M.C."/>
            <person name="Ferrer M."/>
            <person name="Golyshin P.N."/>
            <person name="Kublanov I.V."/>
            <person name="Samarov N.I."/>
            <person name="Toshchakov S.V."/>
            <person name="La Cono V."/>
            <person name="Yakimov M.M."/>
        </authorList>
    </citation>
    <scope>NUCLEOTIDE SEQUENCE</scope>
    <source>
        <strain evidence="10">HSR6</strain>
    </source>
</reference>
<dbReference type="PROSITE" id="PS00105">
    <property type="entry name" value="AA_TRANSFER_CLASS_1"/>
    <property type="match status" value="1"/>
</dbReference>
<evidence type="ECO:0000256" key="4">
    <source>
        <dbReference type="ARBA" id="ARBA00022576"/>
    </source>
</evidence>
<keyword evidence="6" id="KW-0663">Pyridoxal phosphate</keyword>
<comment type="similarity">
    <text evidence="2 7">Belongs to the class-I pyridoxal-phosphate-dependent aminotransferase family.</text>
</comment>
<dbReference type="GeneID" id="30417728"/>
<keyword evidence="12" id="KW-1185">Reference proteome</keyword>
<dbReference type="EMBL" id="CP016804">
    <property type="protein sequence ID" value="APE95652.1"/>
    <property type="molecule type" value="Genomic_DNA"/>
</dbReference>
<feature type="domain" description="Aminotransferase class I/classII large" evidence="8">
    <location>
        <begin position="32"/>
        <end position="380"/>
    </location>
</feature>
<evidence type="ECO:0000256" key="3">
    <source>
        <dbReference type="ARBA" id="ARBA00011738"/>
    </source>
</evidence>
<evidence type="ECO:0000259" key="8">
    <source>
        <dbReference type="Pfam" id="PF00155"/>
    </source>
</evidence>
<dbReference type="EC" id="2.6.1.-" evidence="7"/>
<dbReference type="Gene3D" id="3.90.1150.10">
    <property type="entry name" value="Aspartate Aminotransferase, domain 1"/>
    <property type="match status" value="1"/>
</dbReference>
<dbReference type="InterPro" id="IPR015421">
    <property type="entry name" value="PyrdxlP-dep_Trfase_major"/>
</dbReference>
<dbReference type="Proteomes" id="UP000186165">
    <property type="component" value="Chromosome"/>
</dbReference>
<dbReference type="InterPro" id="IPR015422">
    <property type="entry name" value="PyrdxlP-dep_Trfase_small"/>
</dbReference>
<comment type="cofactor">
    <cofactor evidence="1 7">
        <name>pyridoxal 5'-phosphate</name>
        <dbReference type="ChEBI" id="CHEBI:597326"/>
    </cofactor>
</comment>
<evidence type="ECO:0000256" key="7">
    <source>
        <dbReference type="RuleBase" id="RU000481"/>
    </source>
</evidence>
<dbReference type="AlphaFoldDB" id="A0A1D8S4R9"/>
<dbReference type="Proteomes" id="UP000185608">
    <property type="component" value="Chromosome"/>
</dbReference>
<organism evidence="9 11">
    <name type="scientific">Halodesulfurarchaeum formicicum</name>
    <dbReference type="NCBI Taxonomy" id="1873524"/>
    <lineage>
        <taxon>Archaea</taxon>
        <taxon>Methanobacteriati</taxon>
        <taxon>Methanobacteriota</taxon>
        <taxon>Stenosarchaea group</taxon>
        <taxon>Halobacteria</taxon>
        <taxon>Halobacteriales</taxon>
        <taxon>Halobacteriaceae</taxon>
        <taxon>Halodesulfurarchaeum</taxon>
    </lineage>
</organism>
<dbReference type="InterPro" id="IPR050596">
    <property type="entry name" value="AspAT/PAT-like"/>
</dbReference>
<dbReference type="PANTHER" id="PTHR46383">
    <property type="entry name" value="ASPARTATE AMINOTRANSFERASE"/>
    <property type="match status" value="1"/>
</dbReference>
<evidence type="ECO:0000256" key="6">
    <source>
        <dbReference type="ARBA" id="ARBA00022898"/>
    </source>
</evidence>
<evidence type="ECO:0000313" key="9">
    <source>
        <dbReference type="EMBL" id="AOW80349.1"/>
    </source>
</evidence>
<evidence type="ECO:0000256" key="1">
    <source>
        <dbReference type="ARBA" id="ARBA00001933"/>
    </source>
</evidence>
<dbReference type="PANTHER" id="PTHR46383:SF1">
    <property type="entry name" value="ASPARTATE AMINOTRANSFERASE"/>
    <property type="match status" value="1"/>
</dbReference>
<name>A0A1D8S4R9_9EURY</name>
<evidence type="ECO:0000313" key="12">
    <source>
        <dbReference type="Proteomes" id="UP000186165"/>
    </source>
</evidence>
<dbReference type="OrthoDB" id="372018at2157"/>
<dbReference type="RefSeq" id="WP_070365044.1">
    <property type="nucleotide sequence ID" value="NZ_CP016070.1"/>
</dbReference>
<dbReference type="STRING" id="1873524.HSR6_1204"/>
<dbReference type="GO" id="GO:0030170">
    <property type="term" value="F:pyridoxal phosphate binding"/>
    <property type="evidence" value="ECO:0007669"/>
    <property type="project" value="InterPro"/>
</dbReference>
<reference evidence="12" key="2">
    <citation type="submission" date="2016-08" db="EMBL/GenBank/DDBJ databases">
        <title>Discovery of first anaerobic lithoheterotrophic haloarchae widely represented in hypersaline habitats.</title>
        <authorList>
            <person name="Sorokin D.Y."/>
            <person name="Kublanov I.V."/>
            <person name="Roman P."/>
            <person name="Sinninghe Damste J.S."/>
            <person name="Golyshin P.N."/>
            <person name="Rojo D."/>
            <person name="Ciordia S."/>
            <person name="Mena Md.C."/>
            <person name="Ferrer M."/>
            <person name="Smedile F."/>
            <person name="Messina E."/>
            <person name="La Cono V."/>
            <person name="Yakimov M.M."/>
        </authorList>
    </citation>
    <scope>NUCLEOTIDE SEQUENCE [LARGE SCALE GENOMIC DNA]</scope>
    <source>
        <strain evidence="12">HSR6</strain>
    </source>
</reference>
<accession>A0A1D8S4R9</accession>
<dbReference type="InterPro" id="IPR004839">
    <property type="entry name" value="Aminotransferase_I/II_large"/>
</dbReference>
<accession>A0A1J1ABY4</accession>
<dbReference type="Gene3D" id="3.40.640.10">
    <property type="entry name" value="Type I PLP-dependent aspartate aminotransferase-like (Major domain)"/>
    <property type="match status" value="1"/>
</dbReference>
<dbReference type="CDD" id="cd00609">
    <property type="entry name" value="AAT_like"/>
    <property type="match status" value="1"/>
</dbReference>
<keyword evidence="4 7" id="KW-0032">Aminotransferase</keyword>
<dbReference type="KEGG" id="hhsr:HSR6_1204"/>
<evidence type="ECO:0000256" key="2">
    <source>
        <dbReference type="ARBA" id="ARBA00007441"/>
    </source>
</evidence>
<dbReference type="Pfam" id="PF00155">
    <property type="entry name" value="Aminotran_1_2"/>
    <property type="match status" value="1"/>
</dbReference>